<accession>A0A5D3BG63</accession>
<dbReference type="AlphaFoldDB" id="A0A5D3BG63"/>
<comment type="caution">
    <text evidence="1">The sequence shown here is derived from an EMBL/GenBank/DDBJ whole genome shotgun (WGS) entry which is preliminary data.</text>
</comment>
<dbReference type="Pfam" id="PF14223">
    <property type="entry name" value="Retrotran_gag_2"/>
    <property type="match status" value="1"/>
</dbReference>
<dbReference type="PANTHER" id="PTHR35317">
    <property type="entry name" value="OS04G0629600 PROTEIN"/>
    <property type="match status" value="1"/>
</dbReference>
<dbReference type="Proteomes" id="UP000321947">
    <property type="component" value="Unassembled WGS sequence"/>
</dbReference>
<organism evidence="1 2">
    <name type="scientific">Cucumis melo var. makuwa</name>
    <name type="common">Oriental melon</name>
    <dbReference type="NCBI Taxonomy" id="1194695"/>
    <lineage>
        <taxon>Eukaryota</taxon>
        <taxon>Viridiplantae</taxon>
        <taxon>Streptophyta</taxon>
        <taxon>Embryophyta</taxon>
        <taxon>Tracheophyta</taxon>
        <taxon>Spermatophyta</taxon>
        <taxon>Magnoliopsida</taxon>
        <taxon>eudicotyledons</taxon>
        <taxon>Gunneridae</taxon>
        <taxon>Pentapetalae</taxon>
        <taxon>rosids</taxon>
        <taxon>fabids</taxon>
        <taxon>Cucurbitales</taxon>
        <taxon>Cucurbitaceae</taxon>
        <taxon>Benincaseae</taxon>
        <taxon>Cucumis</taxon>
    </lineage>
</organism>
<dbReference type="PANTHER" id="PTHR35317:SF23">
    <property type="entry name" value="OS04G0629600 PROTEIN"/>
    <property type="match status" value="1"/>
</dbReference>
<reference evidence="1 2" key="1">
    <citation type="submission" date="2019-08" db="EMBL/GenBank/DDBJ databases">
        <title>Draft genome sequences of two oriental melons (Cucumis melo L. var makuwa).</title>
        <authorList>
            <person name="Kwon S.-Y."/>
        </authorList>
    </citation>
    <scope>NUCLEOTIDE SEQUENCE [LARGE SCALE GENOMIC DNA]</scope>
    <source>
        <strain evidence="2">cv. Chang Bougi</strain>
        <tissue evidence="1">Leaf</tissue>
    </source>
</reference>
<name>A0A5D3BG63_CUCMM</name>
<evidence type="ECO:0000313" key="2">
    <source>
        <dbReference type="Proteomes" id="UP000321947"/>
    </source>
</evidence>
<evidence type="ECO:0000313" key="1">
    <source>
        <dbReference type="EMBL" id="TYJ98064.1"/>
    </source>
</evidence>
<gene>
    <name evidence="1" type="ORF">E5676_scaffold369G00170</name>
</gene>
<proteinExistence type="predicted"/>
<protein>
    <submittedName>
        <fullName evidence="1">Gag-proteinase polyprotein</fullName>
    </submittedName>
</protein>
<dbReference type="EMBL" id="SSTD01018348">
    <property type="protein sequence ID" value="TYJ98064.1"/>
    <property type="molecule type" value="Genomic_DNA"/>
</dbReference>
<sequence length="331" mass="37612">MDFVREGTSTTKPSILDGTNYGYWKAKMIAFLKSVDSRSWKSVLTGWEPPSIIDATGIITLKPKIPWNKEEDEESFGNSKVLNALLNGVDQNVLKLINTCTSAKKIWSILEVAYKGIAKLKVSRLLILTSRFEALRMNNDETIAEFKKVLRSLPSKAIEEANDITIMKLDELFGSLHTFEFSFKDQAIALLSKHFTKFKNKFYKKSGGYDSQTNRDGDKSGKSDKSVRCHECEGYRHFQAEYPTYLKIKKKSVNITLLDEDTLSDSECEDYGRALNNCEAEGSSELPNNDELLLQAIIEPKPNAYLEREDIAEDQLPIPIPHIDFEELLYL</sequence>